<evidence type="ECO:0000256" key="1">
    <source>
        <dbReference type="SAM" id="MobiDB-lite"/>
    </source>
</evidence>
<reference evidence="2" key="1">
    <citation type="submission" date="2022-10" db="EMBL/GenBank/DDBJ databases">
        <authorList>
            <person name="Roth M.A."/>
            <person name="Wohlstadter N.E."/>
            <person name="Arguedas X."/>
            <person name="Leighton H.R."/>
            <person name="Msuya J.A."/>
            <person name="Pravda N."/>
            <person name="Shaffer C.D."/>
            <person name="Weston-Hafer K.A."/>
            <person name="Russell D.A."/>
            <person name="Jacobs-Sera D."/>
            <person name="Hatfull G.F."/>
        </authorList>
    </citation>
    <scope>NUCLEOTIDE SEQUENCE</scope>
</reference>
<dbReference type="Pfam" id="PF05133">
    <property type="entry name" value="SPP1_portal"/>
    <property type="match status" value="1"/>
</dbReference>
<protein>
    <submittedName>
        <fullName evidence="2">Portal protein</fullName>
    </submittedName>
</protein>
<sequence>MADIEVGSPPNTPSGWVDWLHSKLLRRRTYLKFCSDYYDGKHQRMVFAQAKYQSEFGRLFDGWSDNFCGLIVDSVNERMFIDGFQMTDEPGGDKDAREIWQRNHLDAESNAAHLDAMVHGVSYAIVWADGAGEPTISIESAENVVVQYRPGSRWDIEAAAKFYTDDWGREFVTLWWNGHVYTGNGLAGQWGDYKAAKNPLGEPPVVPIPNRSRLTGPPVSDLAVVIPLADAINKTVADALVASEYAAWPQRYVTGLEIQEDEQGRPVEPYRVAVDKLLQAENPDVKFGQFEAADLKNYVNLVNMLVQHMASISRIPFHYFLLNGGTAPSGESITSAEAGLIAKTRERMLHFGESWERVMRLAFRVMGDKRADAHGAEVIWRDPENRTEAQHYDALLKAQMIGVPRDQLLLDAGYTPQQIERFRVMREQDAKDAMELAKKYPAPQPEQPNGQQDANKAARKAPQGNSGNAARKAA</sequence>
<dbReference type="InterPro" id="IPR021145">
    <property type="entry name" value="Portal_protein_SPP1_Gp6-like"/>
</dbReference>
<accession>A0A9E8M5X4</accession>
<keyword evidence="3" id="KW-1185">Reference proteome</keyword>
<dbReference type="Proteomes" id="UP001163413">
    <property type="component" value="Segment"/>
</dbReference>
<proteinExistence type="predicted"/>
<gene>
    <name evidence="2" type="primary">51</name>
    <name evidence="2" type="ORF">SEA_SUCCESS_51</name>
</gene>
<dbReference type="KEGG" id="vg:80020243"/>
<feature type="region of interest" description="Disordered" evidence="1">
    <location>
        <begin position="433"/>
        <end position="474"/>
    </location>
</feature>
<dbReference type="RefSeq" id="YP_010755575.1">
    <property type="nucleotide sequence ID" value="NC_073472.1"/>
</dbReference>
<evidence type="ECO:0000313" key="3">
    <source>
        <dbReference type="Proteomes" id="UP001163413"/>
    </source>
</evidence>
<dbReference type="EMBL" id="OP751148">
    <property type="protein sequence ID" value="WAB08830.1"/>
    <property type="molecule type" value="Genomic_DNA"/>
</dbReference>
<dbReference type="GeneID" id="80020243"/>
<organism evidence="2 3">
    <name type="scientific">Streptomyces phage Success</name>
    <dbReference type="NCBI Taxonomy" id="2999013"/>
    <lineage>
        <taxon>Viruses</taxon>
        <taxon>Duplodnaviria</taxon>
        <taxon>Heunggongvirae</taxon>
        <taxon>Uroviricota</taxon>
        <taxon>Caudoviricetes</taxon>
        <taxon>Successvirus</taxon>
        <taxon>Successvirus success</taxon>
    </lineage>
</organism>
<evidence type="ECO:0000313" key="2">
    <source>
        <dbReference type="EMBL" id="WAB08830.1"/>
    </source>
</evidence>
<name>A0A9E8M5X4_9CAUD</name>